<evidence type="ECO:0000313" key="3">
    <source>
        <dbReference type="EMBL" id="KAL3810273.1"/>
    </source>
</evidence>
<dbReference type="EMBL" id="JALLPB020000342">
    <property type="protein sequence ID" value="KAL3810273.1"/>
    <property type="molecule type" value="Genomic_DNA"/>
</dbReference>
<organism evidence="3 4">
    <name type="scientific">Cyclostephanos tholiformis</name>
    <dbReference type="NCBI Taxonomy" id="382380"/>
    <lineage>
        <taxon>Eukaryota</taxon>
        <taxon>Sar</taxon>
        <taxon>Stramenopiles</taxon>
        <taxon>Ochrophyta</taxon>
        <taxon>Bacillariophyta</taxon>
        <taxon>Coscinodiscophyceae</taxon>
        <taxon>Thalassiosirophycidae</taxon>
        <taxon>Stephanodiscales</taxon>
        <taxon>Stephanodiscaceae</taxon>
        <taxon>Cyclostephanos</taxon>
    </lineage>
</organism>
<keyword evidence="4" id="KW-1185">Reference proteome</keyword>
<keyword evidence="2" id="KW-0812">Transmembrane</keyword>
<proteinExistence type="predicted"/>
<dbReference type="Gene3D" id="2.60.40.200">
    <property type="entry name" value="Superoxide dismutase, copper/zinc binding domain"/>
    <property type="match status" value="1"/>
</dbReference>
<dbReference type="InterPro" id="IPR036423">
    <property type="entry name" value="SOD-like_Cu/Zn_dom_sf"/>
</dbReference>
<dbReference type="AlphaFoldDB" id="A0ABD3RBD3"/>
<comment type="caution">
    <text evidence="3">The sequence shown here is derived from an EMBL/GenBank/DDBJ whole genome shotgun (WGS) entry which is preliminary data.</text>
</comment>
<dbReference type="SUPFAM" id="SSF49329">
    <property type="entry name" value="Cu,Zn superoxide dismutase-like"/>
    <property type="match status" value="1"/>
</dbReference>
<dbReference type="Proteomes" id="UP001530377">
    <property type="component" value="Unassembled WGS sequence"/>
</dbReference>
<protein>
    <recommendedName>
        <fullName evidence="5">Superoxide dismutase copper/zinc binding domain-containing protein</fullName>
    </recommendedName>
</protein>
<feature type="region of interest" description="Disordered" evidence="1">
    <location>
        <begin position="1"/>
        <end position="34"/>
    </location>
</feature>
<feature type="transmembrane region" description="Helical" evidence="2">
    <location>
        <begin position="41"/>
        <end position="62"/>
    </location>
</feature>
<evidence type="ECO:0000256" key="1">
    <source>
        <dbReference type="SAM" id="MobiDB-lite"/>
    </source>
</evidence>
<reference evidence="3 4" key="1">
    <citation type="submission" date="2024-10" db="EMBL/GenBank/DDBJ databases">
        <title>Updated reference genomes for cyclostephanoid diatoms.</title>
        <authorList>
            <person name="Roberts W.R."/>
            <person name="Alverson A.J."/>
        </authorList>
    </citation>
    <scope>NUCLEOTIDE SEQUENCE [LARGE SCALE GENOMIC DNA]</scope>
    <source>
        <strain evidence="3 4">AJA228-03</strain>
    </source>
</reference>
<keyword evidence="2" id="KW-0472">Membrane</keyword>
<evidence type="ECO:0000313" key="4">
    <source>
        <dbReference type="Proteomes" id="UP001530377"/>
    </source>
</evidence>
<evidence type="ECO:0000256" key="2">
    <source>
        <dbReference type="SAM" id="Phobius"/>
    </source>
</evidence>
<feature type="compositionally biased region" description="Polar residues" evidence="1">
    <location>
        <begin position="1"/>
        <end position="14"/>
    </location>
</feature>
<sequence>MTDYKQNQDPNSSSDDVEVEDQHSMPSYPDENPPRPKNKSLWMVIIVPMFVLVIGMIVAAKFMPQAEVKTKKAVASMNERYPGYTGDISPSGTVITTFLPQGNIQFAYDLQGLEPNCVDCGIHIHEGTTCDDAEEVGGHYYSVGEDPWTSMGGAVYNSDANGEAAGSFTLKSGYDTCKENLGHAVVAHSQNGTRLSCGILTAES</sequence>
<gene>
    <name evidence="3" type="ORF">ACHAXA_008641</name>
</gene>
<accession>A0ABD3RBD3</accession>
<evidence type="ECO:0008006" key="5">
    <source>
        <dbReference type="Google" id="ProtNLM"/>
    </source>
</evidence>
<name>A0ABD3RBD3_9STRA</name>
<keyword evidence="2" id="KW-1133">Transmembrane helix</keyword>